<feature type="compositionally biased region" description="Basic residues" evidence="1">
    <location>
        <begin position="1"/>
        <end position="11"/>
    </location>
</feature>
<feature type="region of interest" description="Disordered" evidence="1">
    <location>
        <begin position="177"/>
        <end position="197"/>
    </location>
</feature>
<keyword evidence="3" id="KW-1185">Reference proteome</keyword>
<evidence type="ECO:0000256" key="1">
    <source>
        <dbReference type="SAM" id="MobiDB-lite"/>
    </source>
</evidence>
<evidence type="ECO:0000313" key="2">
    <source>
        <dbReference type="EMBL" id="EJK44257.1"/>
    </source>
</evidence>
<sequence length="197" mass="22453">MRGFHLSRKRAVSLVATTSFGLARPTRGQQPLQHHAKSDDEREEEDGDEKSVDSFDSDATPPADDDIVLGGDTGDGELEEPLHEGEEVGRRERRSRRKSRRRRRRSRRRNLAVERGRRRDACRTQRKTPQLIPPAIVATETTEAMARTRLLRQFDPGCETVSRKCTRWAFQNVLDRPDPTFPSPSTDPAESVVRQVV</sequence>
<reference evidence="2 3" key="1">
    <citation type="journal article" date="2012" name="Genome Biol.">
        <title>Genome and low-iron response of an oceanic diatom adapted to chronic iron limitation.</title>
        <authorList>
            <person name="Lommer M."/>
            <person name="Specht M."/>
            <person name="Roy A.S."/>
            <person name="Kraemer L."/>
            <person name="Andreson R."/>
            <person name="Gutowska M.A."/>
            <person name="Wolf J."/>
            <person name="Bergner S.V."/>
            <person name="Schilhabel M.B."/>
            <person name="Klostermeier U.C."/>
            <person name="Beiko R.G."/>
            <person name="Rosenstiel P."/>
            <person name="Hippler M."/>
            <person name="Laroche J."/>
        </authorList>
    </citation>
    <scope>NUCLEOTIDE SEQUENCE [LARGE SCALE GENOMIC DNA]</scope>
    <source>
        <strain evidence="2 3">CCMP1005</strain>
    </source>
</reference>
<feature type="region of interest" description="Disordered" evidence="1">
    <location>
        <begin position="1"/>
        <end position="126"/>
    </location>
</feature>
<protein>
    <submittedName>
        <fullName evidence="2">Uncharacterized protein</fullName>
    </submittedName>
</protein>
<dbReference type="Proteomes" id="UP000266841">
    <property type="component" value="Unassembled WGS sequence"/>
</dbReference>
<feature type="compositionally biased region" description="Basic and acidic residues" evidence="1">
    <location>
        <begin position="80"/>
        <end position="90"/>
    </location>
</feature>
<feature type="compositionally biased region" description="Basic residues" evidence="1">
    <location>
        <begin position="91"/>
        <end position="110"/>
    </location>
</feature>
<dbReference type="EMBL" id="AGNL01049964">
    <property type="protein sequence ID" value="EJK44257.1"/>
    <property type="molecule type" value="Genomic_DNA"/>
</dbReference>
<dbReference type="AlphaFoldDB" id="K0RCP3"/>
<name>K0RCP3_THAOC</name>
<organism evidence="2 3">
    <name type="scientific">Thalassiosira oceanica</name>
    <name type="common">Marine diatom</name>
    <dbReference type="NCBI Taxonomy" id="159749"/>
    <lineage>
        <taxon>Eukaryota</taxon>
        <taxon>Sar</taxon>
        <taxon>Stramenopiles</taxon>
        <taxon>Ochrophyta</taxon>
        <taxon>Bacillariophyta</taxon>
        <taxon>Coscinodiscophyceae</taxon>
        <taxon>Thalassiosirophycidae</taxon>
        <taxon>Thalassiosirales</taxon>
        <taxon>Thalassiosiraceae</taxon>
        <taxon>Thalassiosira</taxon>
    </lineage>
</organism>
<comment type="caution">
    <text evidence="2">The sequence shown here is derived from an EMBL/GenBank/DDBJ whole genome shotgun (WGS) entry which is preliminary data.</text>
</comment>
<feature type="non-terminal residue" evidence="2">
    <location>
        <position position="197"/>
    </location>
</feature>
<evidence type="ECO:0000313" key="3">
    <source>
        <dbReference type="Proteomes" id="UP000266841"/>
    </source>
</evidence>
<accession>K0RCP3</accession>
<feature type="compositionally biased region" description="Basic and acidic residues" evidence="1">
    <location>
        <begin position="111"/>
        <end position="123"/>
    </location>
</feature>
<proteinExistence type="predicted"/>
<gene>
    <name evidence="2" type="ORF">THAOC_37219</name>
</gene>